<evidence type="ECO:0000256" key="1">
    <source>
        <dbReference type="SAM" id="MobiDB-lite"/>
    </source>
</evidence>
<name>A0ABD0U5X3_DENTH</name>
<feature type="compositionally biased region" description="Basic and acidic residues" evidence="1">
    <location>
        <begin position="93"/>
        <end position="105"/>
    </location>
</feature>
<feature type="transmembrane region" description="Helical" evidence="2">
    <location>
        <begin position="20"/>
        <end position="42"/>
    </location>
</feature>
<evidence type="ECO:0000313" key="4">
    <source>
        <dbReference type="Proteomes" id="UP001552299"/>
    </source>
</evidence>
<comment type="caution">
    <text evidence="3">The sequence shown here is derived from an EMBL/GenBank/DDBJ whole genome shotgun (WGS) entry which is preliminary data.</text>
</comment>
<dbReference type="EMBL" id="JANQDX010000017">
    <property type="protein sequence ID" value="KAL0907803.1"/>
    <property type="molecule type" value="Genomic_DNA"/>
</dbReference>
<protein>
    <submittedName>
        <fullName evidence="3">Uncharacterized protein</fullName>
    </submittedName>
</protein>
<keyword evidence="2" id="KW-1133">Transmembrane helix</keyword>
<keyword evidence="4" id="KW-1185">Reference proteome</keyword>
<sequence>MLWMSKGIDMPFMKLSIFSLLFYPWVCGVIVVALRAFVSFYVPFVETYIERSPTLYEFDIVQKYLGKRKIIDIEERADWETLDSIGEVEGERAIHHNDNSNKDPLSDDSVDDL</sequence>
<keyword evidence="2" id="KW-0812">Transmembrane</keyword>
<keyword evidence="2" id="KW-0472">Membrane</keyword>
<evidence type="ECO:0000256" key="2">
    <source>
        <dbReference type="SAM" id="Phobius"/>
    </source>
</evidence>
<proteinExistence type="predicted"/>
<feature type="region of interest" description="Disordered" evidence="1">
    <location>
        <begin position="93"/>
        <end position="113"/>
    </location>
</feature>
<dbReference type="AlphaFoldDB" id="A0ABD0U5X3"/>
<accession>A0ABD0U5X3</accession>
<evidence type="ECO:0000313" key="3">
    <source>
        <dbReference type="EMBL" id="KAL0907803.1"/>
    </source>
</evidence>
<gene>
    <name evidence="3" type="ORF">M5K25_022241</name>
</gene>
<reference evidence="3 4" key="1">
    <citation type="journal article" date="2024" name="Plant Biotechnol. J.">
        <title>Dendrobium thyrsiflorum genome and its molecular insights into genes involved in important horticultural traits.</title>
        <authorList>
            <person name="Chen B."/>
            <person name="Wang J.Y."/>
            <person name="Zheng P.J."/>
            <person name="Li K.L."/>
            <person name="Liang Y.M."/>
            <person name="Chen X.F."/>
            <person name="Zhang C."/>
            <person name="Zhao X."/>
            <person name="He X."/>
            <person name="Zhang G.Q."/>
            <person name="Liu Z.J."/>
            <person name="Xu Q."/>
        </authorList>
    </citation>
    <scope>NUCLEOTIDE SEQUENCE [LARGE SCALE GENOMIC DNA]</scope>
    <source>
        <strain evidence="3">GZMU011</strain>
    </source>
</reference>
<organism evidence="3 4">
    <name type="scientific">Dendrobium thyrsiflorum</name>
    <name type="common">Pinecone-like raceme dendrobium</name>
    <name type="synonym">Orchid</name>
    <dbReference type="NCBI Taxonomy" id="117978"/>
    <lineage>
        <taxon>Eukaryota</taxon>
        <taxon>Viridiplantae</taxon>
        <taxon>Streptophyta</taxon>
        <taxon>Embryophyta</taxon>
        <taxon>Tracheophyta</taxon>
        <taxon>Spermatophyta</taxon>
        <taxon>Magnoliopsida</taxon>
        <taxon>Liliopsida</taxon>
        <taxon>Asparagales</taxon>
        <taxon>Orchidaceae</taxon>
        <taxon>Epidendroideae</taxon>
        <taxon>Malaxideae</taxon>
        <taxon>Dendrobiinae</taxon>
        <taxon>Dendrobium</taxon>
    </lineage>
</organism>
<dbReference type="Proteomes" id="UP001552299">
    <property type="component" value="Unassembled WGS sequence"/>
</dbReference>